<keyword evidence="2" id="KW-1133">Transmembrane helix</keyword>
<sequence length="501" mass="56342">MTTTTPSTTGTTRPSGQPTPTQANPRGFLIPTARFYTWLGVGMVIPVLTHLLPDFVAIPAEPAADLGDYILRWLLLRWQLLLGIALMGLYDVILLGILIADFGRSRQWNVQISRRCEGRLSIGRQNLIHLHLRATDHPLGIRATTIQLWEHHPPRFTADQATFFLAYQADTDVHLTYHVVPPQRGKFSWAGLDVRIKSPLGLVWRGWFAPVTTDVEVYPDLMALRSLSVRLSLEASGSLRRRRHALGGTEFAELRDYNLGDDLRLMDWKATARRGRPLVRVMEPERDQPLIILLDRGRLMTAQVAGLKRFDWALNAALALALTGLRRGDRVGLAIFDSKLQTWVAPQAGDSHLGRIMGQVYNCEPVLEESDYIGTVSTLLGQYTRRALVVMLTEIIDDVASHELLGAMARLSPRFLPFCVAFRDRQIEALAHQPLQSRDLAKGDQVQHLYEQAIALDLLKQRQLAFARIKQQGVLVLDAPADCLSEQLVDRYLLLKAKGRF</sequence>
<evidence type="ECO:0000259" key="3">
    <source>
        <dbReference type="Pfam" id="PF01882"/>
    </source>
</evidence>
<dbReference type="PANTHER" id="PTHR33608:SF3">
    <property type="entry name" value="SLR2013 PROTEIN"/>
    <property type="match status" value="1"/>
</dbReference>
<dbReference type="InterPro" id="IPR002881">
    <property type="entry name" value="DUF58"/>
</dbReference>
<reference evidence="4" key="2">
    <citation type="submission" date="2022-01" db="EMBL/GenBank/DDBJ databases">
        <authorList>
            <person name="Zivanovic Y."/>
            <person name="Moreira D."/>
            <person name="Lopez-Garcia P."/>
        </authorList>
    </citation>
    <scope>NUCLEOTIDE SEQUENCE</scope>
    <source>
        <strain evidence="4">G9</strain>
    </source>
</reference>
<dbReference type="SUPFAM" id="SSF53300">
    <property type="entry name" value="vWA-like"/>
    <property type="match status" value="1"/>
</dbReference>
<dbReference type="RefSeq" id="WP_277867173.1">
    <property type="nucleotide sequence ID" value="NZ_JAKKUT010000002.1"/>
</dbReference>
<comment type="caution">
    <text evidence="4">The sequence shown here is derived from an EMBL/GenBank/DDBJ whole genome shotgun (WGS) entry which is preliminary data.</text>
</comment>
<evidence type="ECO:0000256" key="2">
    <source>
        <dbReference type="SAM" id="Phobius"/>
    </source>
</evidence>
<dbReference type="Pfam" id="PF01882">
    <property type="entry name" value="DUF58"/>
    <property type="match status" value="1"/>
</dbReference>
<dbReference type="EMBL" id="JAKKUT010000002">
    <property type="protein sequence ID" value="MDG2991302.1"/>
    <property type="molecule type" value="Genomic_DNA"/>
</dbReference>
<feature type="transmembrane region" description="Helical" evidence="2">
    <location>
        <begin position="78"/>
        <end position="100"/>
    </location>
</feature>
<name>A0ABT6F0D5_9SYNE</name>
<keyword evidence="2" id="KW-0812">Transmembrane</keyword>
<keyword evidence="5" id="KW-1185">Reference proteome</keyword>
<organism evidence="4 5">
    <name type="scientific">Candidatus Synechococcus calcipolaris G9</name>
    <dbReference type="NCBI Taxonomy" id="1497997"/>
    <lineage>
        <taxon>Bacteria</taxon>
        <taxon>Bacillati</taxon>
        <taxon>Cyanobacteriota</taxon>
        <taxon>Cyanophyceae</taxon>
        <taxon>Synechococcales</taxon>
        <taxon>Synechococcaceae</taxon>
        <taxon>Synechococcus</taxon>
    </lineage>
</organism>
<feature type="domain" description="DUF58" evidence="3">
    <location>
        <begin position="253"/>
        <end position="411"/>
    </location>
</feature>
<evidence type="ECO:0000313" key="5">
    <source>
        <dbReference type="Proteomes" id="UP001154265"/>
    </source>
</evidence>
<evidence type="ECO:0000256" key="1">
    <source>
        <dbReference type="SAM" id="MobiDB-lite"/>
    </source>
</evidence>
<dbReference type="Proteomes" id="UP001154265">
    <property type="component" value="Unassembled WGS sequence"/>
</dbReference>
<accession>A0ABT6F0D5</accession>
<dbReference type="InterPro" id="IPR036465">
    <property type="entry name" value="vWFA_dom_sf"/>
</dbReference>
<feature type="transmembrane region" description="Helical" evidence="2">
    <location>
        <begin position="35"/>
        <end position="58"/>
    </location>
</feature>
<gene>
    <name evidence="4" type="ORF">L3556_10225</name>
</gene>
<feature type="compositionally biased region" description="Low complexity" evidence="1">
    <location>
        <begin position="1"/>
        <end position="22"/>
    </location>
</feature>
<evidence type="ECO:0000313" key="4">
    <source>
        <dbReference type="EMBL" id="MDG2991302.1"/>
    </source>
</evidence>
<feature type="region of interest" description="Disordered" evidence="1">
    <location>
        <begin position="1"/>
        <end position="26"/>
    </location>
</feature>
<keyword evidence="2" id="KW-0472">Membrane</keyword>
<dbReference type="PANTHER" id="PTHR33608">
    <property type="entry name" value="BLL2464 PROTEIN"/>
    <property type="match status" value="1"/>
</dbReference>
<reference evidence="4" key="1">
    <citation type="journal article" date="2022" name="Genome Biol. Evol.">
        <title>A New Gene Family Diagnostic for Intracellular Biomineralization of Amorphous Ca Carbonates by Cyanobacteria.</title>
        <authorList>
            <person name="Benzerara K."/>
            <person name="Duprat E."/>
            <person name="Bitard-Feildel T."/>
            <person name="Caumes G."/>
            <person name="Cassier-Chauvat C."/>
            <person name="Chauvat F."/>
            <person name="Dezi M."/>
            <person name="Diop S.I."/>
            <person name="Gaschignard G."/>
            <person name="Gorgen S."/>
            <person name="Gugger M."/>
            <person name="Lopez-Garcia P."/>
            <person name="Millet M."/>
            <person name="Skouri-Panet F."/>
            <person name="Moreira D."/>
            <person name="Callebaut I."/>
        </authorList>
    </citation>
    <scope>NUCLEOTIDE SEQUENCE</scope>
    <source>
        <strain evidence="4">G9</strain>
    </source>
</reference>
<proteinExistence type="predicted"/>
<protein>
    <submittedName>
        <fullName evidence="4">DUF58 domain-containing protein</fullName>
    </submittedName>
</protein>